<dbReference type="EMBL" id="DTET01000030">
    <property type="protein sequence ID" value="HGV66304.1"/>
    <property type="molecule type" value="Genomic_DNA"/>
</dbReference>
<keyword evidence="1" id="KW-1133">Transmembrane helix</keyword>
<keyword evidence="1" id="KW-0472">Membrane</keyword>
<proteinExistence type="predicted"/>
<sequence>MVRPSYIATGMLLLFIAFIIPFLMVIKILESNLMLLIIAYIISLIGLVLGIYGVIEKYSKIFSGTG</sequence>
<feature type="transmembrane region" description="Helical" evidence="1">
    <location>
        <begin position="6"/>
        <end position="26"/>
    </location>
</feature>
<dbReference type="AlphaFoldDB" id="A0A7J3QDU1"/>
<evidence type="ECO:0000256" key="1">
    <source>
        <dbReference type="SAM" id="Phobius"/>
    </source>
</evidence>
<protein>
    <submittedName>
        <fullName evidence="2">Uncharacterized protein</fullName>
    </submittedName>
</protein>
<comment type="caution">
    <text evidence="2">The sequence shown here is derived from an EMBL/GenBank/DDBJ whole genome shotgun (WGS) entry which is preliminary data.</text>
</comment>
<accession>A0A7J3QDU1</accession>
<feature type="transmembrane region" description="Helical" evidence="1">
    <location>
        <begin position="33"/>
        <end position="55"/>
    </location>
</feature>
<gene>
    <name evidence="2" type="ORF">ENV02_00605</name>
</gene>
<evidence type="ECO:0000313" key="2">
    <source>
        <dbReference type="EMBL" id="HGV66304.1"/>
    </source>
</evidence>
<reference evidence="2" key="1">
    <citation type="journal article" date="2020" name="mSystems">
        <title>Genome- and Community-Level Interaction Insights into Carbon Utilization and Element Cycling Functions of Hydrothermarchaeota in Hydrothermal Sediment.</title>
        <authorList>
            <person name="Zhou Z."/>
            <person name="Liu Y."/>
            <person name="Xu W."/>
            <person name="Pan J."/>
            <person name="Luo Z.H."/>
            <person name="Li M."/>
        </authorList>
    </citation>
    <scope>NUCLEOTIDE SEQUENCE [LARGE SCALE GENOMIC DNA]</scope>
    <source>
        <strain evidence="2">SpSt-721</strain>
    </source>
</reference>
<keyword evidence="1" id="KW-0812">Transmembrane</keyword>
<organism evidence="2">
    <name type="scientific">Ignisphaera aggregans</name>
    <dbReference type="NCBI Taxonomy" id="334771"/>
    <lineage>
        <taxon>Archaea</taxon>
        <taxon>Thermoproteota</taxon>
        <taxon>Thermoprotei</taxon>
        <taxon>Desulfurococcales</taxon>
        <taxon>Desulfurococcaceae</taxon>
        <taxon>Ignisphaera</taxon>
    </lineage>
</organism>
<name>A0A7J3QDU1_9CREN</name>